<dbReference type="Gene3D" id="3.40.50.2000">
    <property type="entry name" value="Glycogen Phosphorylase B"/>
    <property type="match status" value="2"/>
</dbReference>
<dbReference type="InterPro" id="IPR036412">
    <property type="entry name" value="HAD-like_sf"/>
</dbReference>
<dbReference type="Pfam" id="PF00534">
    <property type="entry name" value="Glycos_transf_1"/>
    <property type="match status" value="1"/>
</dbReference>
<reference evidence="10" key="1">
    <citation type="submission" date="2016-10" db="EMBL/GenBank/DDBJ databases">
        <authorList>
            <person name="Varghese N."/>
            <person name="Submissions S."/>
        </authorList>
    </citation>
    <scope>NUCLEOTIDE SEQUENCE [LARGE SCALE GENOMIC DNA]</scope>
    <source>
        <strain evidence="10">CGMCC 1.7715</strain>
    </source>
</reference>
<feature type="domain" description="Glycosyltransferase subfamily 4-like N-terminal" evidence="8">
    <location>
        <begin position="26"/>
        <end position="188"/>
    </location>
</feature>
<dbReference type="PANTHER" id="PTHR46039:SF5">
    <property type="entry name" value="SUCROSE-PHOSPHATE SYNTHASE 3-RELATED"/>
    <property type="match status" value="1"/>
</dbReference>
<evidence type="ECO:0000256" key="1">
    <source>
        <dbReference type="ARBA" id="ARBA00006530"/>
    </source>
</evidence>
<dbReference type="OrthoDB" id="7847955at2"/>
<feature type="domain" description="Glycosyl transferase family 1" evidence="6">
    <location>
        <begin position="229"/>
        <end position="406"/>
    </location>
</feature>
<keyword evidence="4" id="KW-0808">Transferase</keyword>
<dbReference type="InterPro" id="IPR023214">
    <property type="entry name" value="HAD_sf"/>
</dbReference>
<gene>
    <name evidence="9" type="ORF">SAMN04488060_2292</name>
</gene>
<dbReference type="InterPro" id="IPR001296">
    <property type="entry name" value="Glyco_trans_1"/>
</dbReference>
<evidence type="ECO:0000256" key="2">
    <source>
        <dbReference type="ARBA" id="ARBA00012536"/>
    </source>
</evidence>
<evidence type="ECO:0000256" key="5">
    <source>
        <dbReference type="ARBA" id="ARBA00047471"/>
    </source>
</evidence>
<dbReference type="SUPFAM" id="SSF53756">
    <property type="entry name" value="UDP-Glycosyltransferase/glycogen phosphorylase"/>
    <property type="match status" value="1"/>
</dbReference>
<organism evidence="9 10">
    <name type="scientific">Qipengyuania nanhaisediminis</name>
    <dbReference type="NCBI Taxonomy" id="604088"/>
    <lineage>
        <taxon>Bacteria</taxon>
        <taxon>Pseudomonadati</taxon>
        <taxon>Pseudomonadota</taxon>
        <taxon>Alphaproteobacteria</taxon>
        <taxon>Sphingomonadales</taxon>
        <taxon>Erythrobacteraceae</taxon>
        <taxon>Qipengyuania</taxon>
    </lineage>
</organism>
<evidence type="ECO:0000256" key="4">
    <source>
        <dbReference type="ARBA" id="ARBA00022679"/>
    </source>
</evidence>
<dbReference type="EMBL" id="FOWZ01000004">
    <property type="protein sequence ID" value="SFP31432.1"/>
    <property type="molecule type" value="Genomic_DNA"/>
</dbReference>
<evidence type="ECO:0000256" key="3">
    <source>
        <dbReference type="ARBA" id="ARBA00022676"/>
    </source>
</evidence>
<comment type="catalytic activity">
    <reaction evidence="5">
        <text>beta-D-fructose 6-phosphate + UDP-alpha-D-glucose = sucrose 6(F)-phosphate + UDP + H(+)</text>
        <dbReference type="Rhea" id="RHEA:22172"/>
        <dbReference type="ChEBI" id="CHEBI:15378"/>
        <dbReference type="ChEBI" id="CHEBI:57634"/>
        <dbReference type="ChEBI" id="CHEBI:57723"/>
        <dbReference type="ChEBI" id="CHEBI:58223"/>
        <dbReference type="ChEBI" id="CHEBI:58885"/>
        <dbReference type="EC" id="2.4.1.14"/>
    </reaction>
</comment>
<sequence length="688" mass="75321">MHIVSLALGGCLKGEPVRYGITEDTGGHITYVLGEMEALSRRADVTLAEIVTRRFDEPRLGAEHALPEEWLAPKLVIRRIDSGNPAYLSKEALSSDRKAFTTALIDEFRSRERLPDLVHAHFADAADVAIEIEKALGIPYIYTAHSLGLDKRSTLPTPCAALDARVAEEDRAISGARAVIGSSRDECERQLVAYPSARLEKIHRLIPGIDRCKNAGDQASASDLIAPFLRDPDKPIVLAIARPVHKKNLVRLVHAFGASPALRKNCNLVILAGLREGFSSGEREHREVLRSILDAIDEHDLYGHVAYPKSHTRAQVRDLYASASRTRGVFVNPALMEPYGLTLVEAAAHGLPVVATKIGGASDIVGELEHGILVDPTDCVEIGQAIERLIEDPDLWQRCSKNGRERSLEMNWDSYASGFRKIASTIVEERAPSSIAPKYLLVSDLDNTLTGCSDGIGRFKAFLQRQPMFGFAVATGRSIVEARRLFREWSLPSPLAYITSVGSEIYVEQDGVLAVDKSFWNHIAHGWDPDAIDQVMSRVAGLTPQPCYEQRAYKRSYFVSDHRAAFEIEAVLNSEGITARVVFSHGRLLDILPPKAGKAAAMKHVAASLGIEAQNVFAAGDSGNDADMLAVCRNAILVRNHAEEVIGLADRPNVYLSKRSNASGALEGLLAHQRAQRARARRTMEISA</sequence>
<dbReference type="Gene3D" id="3.40.50.1000">
    <property type="entry name" value="HAD superfamily/HAD-like"/>
    <property type="match status" value="1"/>
</dbReference>
<dbReference type="SUPFAM" id="SSF56784">
    <property type="entry name" value="HAD-like"/>
    <property type="match status" value="1"/>
</dbReference>
<dbReference type="Pfam" id="PF05116">
    <property type="entry name" value="S6PP"/>
    <property type="match status" value="1"/>
</dbReference>
<name>A0A1I5PBE8_9SPHN</name>
<evidence type="ECO:0000313" key="10">
    <source>
        <dbReference type="Proteomes" id="UP000199331"/>
    </source>
</evidence>
<evidence type="ECO:0000259" key="8">
    <source>
        <dbReference type="Pfam" id="PF13579"/>
    </source>
</evidence>
<dbReference type="Gene3D" id="3.90.1070.10">
    <property type="match status" value="1"/>
</dbReference>
<dbReference type="SFLD" id="SFLDG01141">
    <property type="entry name" value="C2.B.1:_Sucrose_Phosphatase_Li"/>
    <property type="match status" value="1"/>
</dbReference>
<dbReference type="NCBIfam" id="TIGR01484">
    <property type="entry name" value="HAD-SF-IIB"/>
    <property type="match status" value="1"/>
</dbReference>
<protein>
    <recommendedName>
        <fullName evidence="2">sucrose-phosphate synthase</fullName>
        <ecNumber evidence="2">2.4.1.14</ecNumber>
    </recommendedName>
</protein>
<dbReference type="Proteomes" id="UP000199331">
    <property type="component" value="Unassembled WGS sequence"/>
</dbReference>
<dbReference type="SFLD" id="SFLDS00003">
    <property type="entry name" value="Haloacid_Dehalogenase"/>
    <property type="match status" value="1"/>
</dbReference>
<dbReference type="STRING" id="604088.SAMN04488060_2292"/>
<evidence type="ECO:0000259" key="6">
    <source>
        <dbReference type="Pfam" id="PF00534"/>
    </source>
</evidence>
<dbReference type="GO" id="GO:0016791">
    <property type="term" value="F:phosphatase activity"/>
    <property type="evidence" value="ECO:0007669"/>
    <property type="project" value="UniProtKB-ARBA"/>
</dbReference>
<dbReference type="RefSeq" id="WP_090481722.1">
    <property type="nucleotide sequence ID" value="NZ_FOWZ01000004.1"/>
</dbReference>
<evidence type="ECO:0000313" key="9">
    <source>
        <dbReference type="EMBL" id="SFP31432.1"/>
    </source>
</evidence>
<dbReference type="InterPro" id="IPR028098">
    <property type="entry name" value="Glyco_trans_4-like_N"/>
</dbReference>
<dbReference type="PANTHER" id="PTHR46039">
    <property type="entry name" value="SUCROSE-PHOSPHATE SYNTHASE 3-RELATED"/>
    <property type="match status" value="1"/>
</dbReference>
<dbReference type="SFLD" id="SFLDG01140">
    <property type="entry name" value="C2.B:_Phosphomannomutase_and_P"/>
    <property type="match status" value="1"/>
</dbReference>
<comment type="similarity">
    <text evidence="1">Belongs to the glycosyltransferase 1 family.</text>
</comment>
<dbReference type="AlphaFoldDB" id="A0A1I5PBE8"/>
<dbReference type="InterPro" id="IPR044161">
    <property type="entry name" value="SPS"/>
</dbReference>
<dbReference type="InterPro" id="IPR006380">
    <property type="entry name" value="SPP-like_dom"/>
</dbReference>
<keyword evidence="10" id="KW-1185">Reference proteome</keyword>
<evidence type="ECO:0000259" key="7">
    <source>
        <dbReference type="Pfam" id="PF05116"/>
    </source>
</evidence>
<keyword evidence="3" id="KW-0328">Glycosyltransferase</keyword>
<dbReference type="GO" id="GO:0046524">
    <property type="term" value="F:sucrose-phosphate synthase activity"/>
    <property type="evidence" value="ECO:0007669"/>
    <property type="project" value="UniProtKB-EC"/>
</dbReference>
<proteinExistence type="inferred from homology"/>
<dbReference type="InterPro" id="IPR006379">
    <property type="entry name" value="HAD-SF_hydro_IIB"/>
</dbReference>
<feature type="domain" description="Sucrose phosphatase-like" evidence="7">
    <location>
        <begin position="438"/>
        <end position="669"/>
    </location>
</feature>
<dbReference type="Pfam" id="PF13579">
    <property type="entry name" value="Glyco_trans_4_4"/>
    <property type="match status" value="1"/>
</dbReference>
<accession>A0A1I5PBE8</accession>
<dbReference type="EC" id="2.4.1.14" evidence="2"/>